<keyword evidence="3" id="KW-1185">Reference proteome</keyword>
<evidence type="ECO:0000256" key="1">
    <source>
        <dbReference type="SAM" id="Phobius"/>
    </source>
</evidence>
<organism evidence="2 3">
    <name type="scientific">Cytobacillus eiseniae</name>
    <dbReference type="NCBI Taxonomy" id="762947"/>
    <lineage>
        <taxon>Bacteria</taxon>
        <taxon>Bacillati</taxon>
        <taxon>Bacillota</taxon>
        <taxon>Bacilli</taxon>
        <taxon>Bacillales</taxon>
        <taxon>Bacillaceae</taxon>
        <taxon>Cytobacillus</taxon>
    </lineage>
</organism>
<keyword evidence="1" id="KW-1133">Transmembrane helix</keyword>
<keyword evidence="1" id="KW-0472">Membrane</keyword>
<protein>
    <submittedName>
        <fullName evidence="2">Uncharacterized protein</fullName>
    </submittedName>
</protein>
<reference evidence="2 3" key="1">
    <citation type="submission" date="2021-03" db="EMBL/GenBank/DDBJ databases">
        <title>Genomic Encyclopedia of Type Strains, Phase IV (KMG-IV): sequencing the most valuable type-strain genomes for metagenomic binning, comparative biology and taxonomic classification.</title>
        <authorList>
            <person name="Goeker M."/>
        </authorList>
    </citation>
    <scope>NUCLEOTIDE SEQUENCE [LARGE SCALE GENOMIC DNA]</scope>
    <source>
        <strain evidence="2 3">DSM 26675</strain>
    </source>
</reference>
<keyword evidence="1" id="KW-0812">Transmembrane</keyword>
<accession>A0ABS4RE41</accession>
<evidence type="ECO:0000313" key="3">
    <source>
        <dbReference type="Proteomes" id="UP001519293"/>
    </source>
</evidence>
<dbReference type="Proteomes" id="UP001519293">
    <property type="component" value="Unassembled WGS sequence"/>
</dbReference>
<proteinExistence type="predicted"/>
<comment type="caution">
    <text evidence="2">The sequence shown here is derived from an EMBL/GenBank/DDBJ whole genome shotgun (WGS) entry which is preliminary data.</text>
</comment>
<gene>
    <name evidence="2" type="ORF">J2Z40_001172</name>
</gene>
<name>A0ABS4RE41_9BACI</name>
<sequence>MKVNKGIEFRFYRHYFLFYHMFSLSVHIYPLDKMIEMLQLK</sequence>
<evidence type="ECO:0000313" key="2">
    <source>
        <dbReference type="EMBL" id="MBP2240615.1"/>
    </source>
</evidence>
<feature type="transmembrane region" description="Helical" evidence="1">
    <location>
        <begin position="12"/>
        <end position="31"/>
    </location>
</feature>
<dbReference type="EMBL" id="JAGIKZ010000004">
    <property type="protein sequence ID" value="MBP2240615.1"/>
    <property type="molecule type" value="Genomic_DNA"/>
</dbReference>